<feature type="transmembrane region" description="Helical" evidence="11">
    <location>
        <begin position="288"/>
        <end position="309"/>
    </location>
</feature>
<dbReference type="Pfam" id="PF01794">
    <property type="entry name" value="Ferric_reduct"/>
    <property type="match status" value="1"/>
</dbReference>
<proteinExistence type="inferred from homology"/>
<dbReference type="InterPro" id="IPR013121">
    <property type="entry name" value="Fe_red_NAD-bd_6"/>
</dbReference>
<dbReference type="GO" id="GO:0006879">
    <property type="term" value="P:intracellular iron ion homeostasis"/>
    <property type="evidence" value="ECO:0007669"/>
    <property type="project" value="TreeGrafter"/>
</dbReference>
<evidence type="ECO:0000259" key="13">
    <source>
        <dbReference type="PROSITE" id="PS51384"/>
    </source>
</evidence>
<gene>
    <name evidence="14" type="ORF">BJ878DRAFT_214352</name>
</gene>
<evidence type="ECO:0000256" key="5">
    <source>
        <dbReference type="ARBA" id="ARBA00022982"/>
    </source>
</evidence>
<dbReference type="SUPFAM" id="SSF52343">
    <property type="entry name" value="Ferredoxin reductase-like, C-terminal NADP-linked domain"/>
    <property type="match status" value="1"/>
</dbReference>
<feature type="transmembrane region" description="Helical" evidence="11">
    <location>
        <begin position="369"/>
        <end position="391"/>
    </location>
</feature>
<evidence type="ECO:0000256" key="1">
    <source>
        <dbReference type="ARBA" id="ARBA00004141"/>
    </source>
</evidence>
<feature type="transmembrane region" description="Helical" evidence="11">
    <location>
        <begin position="424"/>
        <end position="441"/>
    </location>
</feature>
<sequence length="795" mass="87651">MATVSLRNFLVILFSGLACAQQYNGIIGFGIPLWQDVCCRSCSDSFSSLYLNCTTFDDDTSVDSMDMDTDSTSTGTTSMECYETNLPWLQSMAYCLQQKCPADGYGTTQQAACFSTYALMGEATPTFLDSLPDVAPTVMVEEDAVWLNVTSLVNADAYYSTHGTYSEFIRSEYIHTRYAVILYFTVIGACLGTGLFSYARGQLSSLQKALSTSSLWAKLQSRIFMPALFGARRLESLPGKLGYVPGRTLSIFITIYIIMNIILCSVSFRSFQPNVFWSTSQVELCEYIGNRTGIFSLVNMSIAILFAGRNNLLIGITGWNQTAFLTLHRWAARVATIQAVVHSICYTIQYLVGPNGGAAAYAVEAALPFYWWGIIGTIALCLIVAFAVLPLRTRLYEFFLLTHIALVILALVACWYHLVPHFGYAYGYQVWLYICFAFWSADRLARFTRVLYYNRLGNATADVQTIPGSSIMQVTIYPRVGWDFGPGQHTFLYLPALGRFWESHPFSVAAWTELLCDCPPKSDCCSPKADCCSSPASDMEIIEAGEISAPRSKASISQTVSLAEDEKPSTACSARYAGQPAVKFMVRAHSGITSSLLKRLQRSGSSMEMSIYSEGPYAGHRATTQPLNIADTVLCLVGGIGITNALGFVQEFANARRRMGRSSGATRGIMRNAKRFILAWSAKEIGLIEHVKSDFLVHLDDAGQIEYAFWCTGDSNTVEENVDGKEMLATTTKIPKITAGRMDVGDVLRSSLETGFHTTVLVCGPGNMIDEATREIVECVKEGHRVDMIEEAYAW</sequence>
<comment type="similarity">
    <text evidence="2">Belongs to the ferric reductase (FRE) family.</text>
</comment>
<dbReference type="OrthoDB" id="167398at2759"/>
<name>A0A9P7YXY6_9HELO</name>
<feature type="domain" description="FAD-binding FR-type" evidence="13">
    <location>
        <begin position="437"/>
        <end position="623"/>
    </location>
</feature>
<dbReference type="Proteomes" id="UP000887226">
    <property type="component" value="Unassembled WGS sequence"/>
</dbReference>
<keyword evidence="7" id="KW-0560">Oxidoreductase</keyword>
<evidence type="ECO:0000313" key="15">
    <source>
        <dbReference type="Proteomes" id="UP000887226"/>
    </source>
</evidence>
<dbReference type="PROSITE" id="PS51257">
    <property type="entry name" value="PROKAR_LIPOPROTEIN"/>
    <property type="match status" value="1"/>
</dbReference>
<dbReference type="InterPro" id="IPR039261">
    <property type="entry name" value="FNR_nucleotide-bd"/>
</dbReference>
<dbReference type="EMBL" id="MU254166">
    <property type="protein sequence ID" value="KAG9241721.1"/>
    <property type="molecule type" value="Genomic_DNA"/>
</dbReference>
<evidence type="ECO:0000256" key="4">
    <source>
        <dbReference type="ARBA" id="ARBA00022692"/>
    </source>
</evidence>
<evidence type="ECO:0000256" key="7">
    <source>
        <dbReference type="ARBA" id="ARBA00023002"/>
    </source>
</evidence>
<feature type="transmembrane region" description="Helical" evidence="11">
    <location>
        <begin position="178"/>
        <end position="199"/>
    </location>
</feature>
<dbReference type="GO" id="GO:0000293">
    <property type="term" value="F:ferric-chelate reductase activity"/>
    <property type="evidence" value="ECO:0007669"/>
    <property type="project" value="UniProtKB-ARBA"/>
</dbReference>
<dbReference type="GO" id="GO:0015677">
    <property type="term" value="P:copper ion import"/>
    <property type="evidence" value="ECO:0007669"/>
    <property type="project" value="TreeGrafter"/>
</dbReference>
<dbReference type="InterPro" id="IPR017927">
    <property type="entry name" value="FAD-bd_FR_type"/>
</dbReference>
<evidence type="ECO:0000256" key="11">
    <source>
        <dbReference type="SAM" id="Phobius"/>
    </source>
</evidence>
<evidence type="ECO:0000256" key="9">
    <source>
        <dbReference type="ARBA" id="ARBA00023136"/>
    </source>
</evidence>
<dbReference type="PANTHER" id="PTHR32361">
    <property type="entry name" value="FERRIC/CUPRIC REDUCTASE TRANSMEMBRANE COMPONENT"/>
    <property type="match status" value="1"/>
</dbReference>
<dbReference type="InterPro" id="IPR013130">
    <property type="entry name" value="Fe3_Rdtase_TM_dom"/>
</dbReference>
<evidence type="ECO:0000256" key="3">
    <source>
        <dbReference type="ARBA" id="ARBA00022448"/>
    </source>
</evidence>
<dbReference type="PROSITE" id="PS51384">
    <property type="entry name" value="FAD_FR"/>
    <property type="match status" value="1"/>
</dbReference>
<keyword evidence="3" id="KW-0813">Transport</keyword>
<keyword evidence="10" id="KW-0325">Glycoprotein</keyword>
<evidence type="ECO:0000256" key="10">
    <source>
        <dbReference type="ARBA" id="ARBA00023180"/>
    </source>
</evidence>
<keyword evidence="9 11" id="KW-0472">Membrane</keyword>
<evidence type="ECO:0000256" key="12">
    <source>
        <dbReference type="SAM" id="SignalP"/>
    </source>
</evidence>
<comment type="caution">
    <text evidence="14">The sequence shown here is derived from an EMBL/GenBank/DDBJ whole genome shotgun (WGS) entry which is preliminary data.</text>
</comment>
<feature type="transmembrane region" description="Helical" evidence="11">
    <location>
        <begin position="249"/>
        <end position="268"/>
    </location>
</feature>
<organism evidence="14 15">
    <name type="scientific">Calycina marina</name>
    <dbReference type="NCBI Taxonomy" id="1763456"/>
    <lineage>
        <taxon>Eukaryota</taxon>
        <taxon>Fungi</taxon>
        <taxon>Dikarya</taxon>
        <taxon>Ascomycota</taxon>
        <taxon>Pezizomycotina</taxon>
        <taxon>Leotiomycetes</taxon>
        <taxon>Helotiales</taxon>
        <taxon>Pezizellaceae</taxon>
        <taxon>Calycina</taxon>
    </lineage>
</organism>
<feature type="transmembrane region" description="Helical" evidence="11">
    <location>
        <begin position="398"/>
        <end position="418"/>
    </location>
</feature>
<evidence type="ECO:0000256" key="8">
    <source>
        <dbReference type="ARBA" id="ARBA00023065"/>
    </source>
</evidence>
<evidence type="ECO:0000256" key="6">
    <source>
        <dbReference type="ARBA" id="ARBA00022989"/>
    </source>
</evidence>
<dbReference type="SFLD" id="SFLDG01168">
    <property type="entry name" value="Ferric_reductase_subgroup_(FRE"/>
    <property type="match status" value="1"/>
</dbReference>
<dbReference type="InterPro" id="IPR051410">
    <property type="entry name" value="Ferric/Cupric_Reductase"/>
</dbReference>
<evidence type="ECO:0000256" key="2">
    <source>
        <dbReference type="ARBA" id="ARBA00006278"/>
    </source>
</evidence>
<dbReference type="SFLD" id="SFLDS00052">
    <property type="entry name" value="Ferric_Reductase_Domain"/>
    <property type="match status" value="1"/>
</dbReference>
<dbReference type="PANTHER" id="PTHR32361:SF9">
    <property type="entry name" value="FERRIC REDUCTASE TRANSMEMBRANE COMPONENT 3-RELATED"/>
    <property type="match status" value="1"/>
</dbReference>
<dbReference type="GO" id="GO:0006826">
    <property type="term" value="P:iron ion transport"/>
    <property type="evidence" value="ECO:0007669"/>
    <property type="project" value="TreeGrafter"/>
</dbReference>
<dbReference type="CDD" id="cd06186">
    <property type="entry name" value="NOX_Duox_like_FAD_NADP"/>
    <property type="match status" value="1"/>
</dbReference>
<feature type="transmembrane region" description="Helical" evidence="11">
    <location>
        <begin position="330"/>
        <end position="349"/>
    </location>
</feature>
<reference evidence="14" key="1">
    <citation type="journal article" date="2021" name="IMA Fungus">
        <title>Genomic characterization of three marine fungi, including Emericellopsis atlantica sp. nov. with signatures of a generalist lifestyle and marine biomass degradation.</title>
        <authorList>
            <person name="Hagestad O.C."/>
            <person name="Hou L."/>
            <person name="Andersen J.H."/>
            <person name="Hansen E.H."/>
            <person name="Altermark B."/>
            <person name="Li C."/>
            <person name="Kuhnert E."/>
            <person name="Cox R.J."/>
            <person name="Crous P.W."/>
            <person name="Spatafora J.W."/>
            <person name="Lail K."/>
            <person name="Amirebrahimi M."/>
            <person name="Lipzen A."/>
            <person name="Pangilinan J."/>
            <person name="Andreopoulos W."/>
            <person name="Hayes R.D."/>
            <person name="Ng V."/>
            <person name="Grigoriev I.V."/>
            <person name="Jackson S.A."/>
            <person name="Sutton T.D.S."/>
            <person name="Dobson A.D.W."/>
            <person name="Rama T."/>
        </authorList>
    </citation>
    <scope>NUCLEOTIDE SEQUENCE</scope>
    <source>
        <strain evidence="14">TRa3180A</strain>
    </source>
</reference>
<dbReference type="GO" id="GO:0005886">
    <property type="term" value="C:plasma membrane"/>
    <property type="evidence" value="ECO:0007669"/>
    <property type="project" value="TreeGrafter"/>
</dbReference>
<keyword evidence="12" id="KW-0732">Signal</keyword>
<keyword evidence="15" id="KW-1185">Reference proteome</keyword>
<comment type="subcellular location">
    <subcellularLocation>
        <location evidence="1">Membrane</location>
        <topology evidence="1">Multi-pass membrane protein</topology>
    </subcellularLocation>
</comment>
<accession>A0A9P7YXY6</accession>
<dbReference type="InterPro" id="IPR013112">
    <property type="entry name" value="FAD-bd_8"/>
</dbReference>
<feature type="chain" id="PRO_5040492941" evidence="12">
    <location>
        <begin position="21"/>
        <end position="795"/>
    </location>
</feature>
<evidence type="ECO:0000313" key="14">
    <source>
        <dbReference type="EMBL" id="KAG9241721.1"/>
    </source>
</evidence>
<dbReference type="Pfam" id="PF08030">
    <property type="entry name" value="NAD_binding_6"/>
    <property type="match status" value="1"/>
</dbReference>
<feature type="signal peptide" evidence="12">
    <location>
        <begin position="1"/>
        <end position="20"/>
    </location>
</feature>
<keyword evidence="4 11" id="KW-0812">Transmembrane</keyword>
<keyword evidence="8" id="KW-0406">Ion transport</keyword>
<dbReference type="AlphaFoldDB" id="A0A9P7YXY6"/>
<dbReference type="Pfam" id="PF08022">
    <property type="entry name" value="FAD_binding_8"/>
    <property type="match status" value="1"/>
</dbReference>
<keyword evidence="5" id="KW-0249">Electron transport</keyword>
<keyword evidence="6 11" id="KW-1133">Transmembrane helix</keyword>
<dbReference type="Gene3D" id="3.40.50.80">
    <property type="entry name" value="Nucleotide-binding domain of ferredoxin-NADP reductase (FNR) module"/>
    <property type="match status" value="1"/>
</dbReference>
<protein>
    <submittedName>
        <fullName evidence="14">Ferric reductase like transmembrane component-domain-containing protein</fullName>
    </submittedName>
</protein>